<dbReference type="SUPFAM" id="SSF53335">
    <property type="entry name" value="S-adenosyl-L-methionine-dependent methyltransferases"/>
    <property type="match status" value="1"/>
</dbReference>
<reference evidence="3" key="1">
    <citation type="submission" date="2018-05" db="EMBL/GenBank/DDBJ databases">
        <authorList>
            <person name="Lanie J.A."/>
            <person name="Ng W.-L."/>
            <person name="Kazmierczak K.M."/>
            <person name="Andrzejewski T.M."/>
            <person name="Davidsen T.M."/>
            <person name="Wayne K.J."/>
            <person name="Tettelin H."/>
            <person name="Glass J.I."/>
            <person name="Rusch D."/>
            <person name="Podicherti R."/>
            <person name="Tsui H.-C.T."/>
            <person name="Winkler M.E."/>
        </authorList>
    </citation>
    <scope>NUCLEOTIDE SEQUENCE</scope>
</reference>
<dbReference type="InterPro" id="IPR042086">
    <property type="entry name" value="MeTrfase_capping"/>
</dbReference>
<keyword evidence="1" id="KW-0479">Metal-binding</keyword>
<name>A0A382C3R7_9ZZZZ</name>
<dbReference type="EMBL" id="UINC01032677">
    <property type="protein sequence ID" value="SVB20735.1"/>
    <property type="molecule type" value="Genomic_DNA"/>
</dbReference>
<proteinExistence type="predicted"/>
<dbReference type="Gene3D" id="3.40.50.150">
    <property type="entry name" value="Vaccinia Virus protein VP39"/>
    <property type="match status" value="1"/>
</dbReference>
<sequence>MVRAADNSTRGTQATVAMKGGGYYSERTRGAKHVIDNAAGMLTEAVAALPEPGPGERLGIADFGAADGGTSKQTIYQTVAALRARFPSPPITVTYTDLPGNDYSTLFRNITGLSGFTEHNYLDDFDNVFVNACGMGFHRQLLPDASLDLGFSATAMHYISEKPCQIENHVHMVGASGPAFKAFSERAAEDWNHILLARSAELKPGGRLVFMNFGIDEQGRYLGNTGGVNMFDTFNTLWTAMGNEGLLSEKEIIDATFAQYYRTREVFCAPLLDGTSSVYQSGLRLVSAHTGVVPCPYRAAFEQADGAMNAREFAVSYIPTLRSWSETVFANALDPDRPRTERDQLIDLFYQRYQDQVAEDPTGHAMDYVHCYLAIEKVA</sequence>
<keyword evidence="2" id="KW-0460">Magnesium</keyword>
<evidence type="ECO:0000256" key="1">
    <source>
        <dbReference type="ARBA" id="ARBA00022723"/>
    </source>
</evidence>
<evidence type="ECO:0000313" key="3">
    <source>
        <dbReference type="EMBL" id="SVB20735.1"/>
    </source>
</evidence>
<dbReference type="GO" id="GO:0008168">
    <property type="term" value="F:methyltransferase activity"/>
    <property type="evidence" value="ECO:0007669"/>
    <property type="project" value="InterPro"/>
</dbReference>
<dbReference type="PANTHER" id="PTHR31009">
    <property type="entry name" value="S-ADENOSYL-L-METHIONINE:CARBOXYL METHYLTRANSFERASE FAMILY PROTEIN"/>
    <property type="match status" value="1"/>
</dbReference>
<dbReference type="Gene3D" id="1.10.1200.270">
    <property type="entry name" value="Methyltransferase, alpha-helical capping domain"/>
    <property type="match status" value="1"/>
</dbReference>
<evidence type="ECO:0000256" key="2">
    <source>
        <dbReference type="ARBA" id="ARBA00022842"/>
    </source>
</evidence>
<dbReference type="Pfam" id="PF03492">
    <property type="entry name" value="Methyltransf_7"/>
    <property type="match status" value="1"/>
</dbReference>
<evidence type="ECO:0008006" key="4">
    <source>
        <dbReference type="Google" id="ProtNLM"/>
    </source>
</evidence>
<dbReference type="AlphaFoldDB" id="A0A382C3R7"/>
<organism evidence="3">
    <name type="scientific">marine metagenome</name>
    <dbReference type="NCBI Taxonomy" id="408172"/>
    <lineage>
        <taxon>unclassified sequences</taxon>
        <taxon>metagenomes</taxon>
        <taxon>ecological metagenomes</taxon>
    </lineage>
</organism>
<dbReference type="InterPro" id="IPR005299">
    <property type="entry name" value="MeTrfase_7"/>
</dbReference>
<protein>
    <recommendedName>
        <fullName evidence="4">SAM-dependent methyltransferase</fullName>
    </recommendedName>
</protein>
<accession>A0A382C3R7</accession>
<dbReference type="GO" id="GO:0046872">
    <property type="term" value="F:metal ion binding"/>
    <property type="evidence" value="ECO:0007669"/>
    <property type="project" value="UniProtKB-KW"/>
</dbReference>
<gene>
    <name evidence="3" type="ORF">METZ01_LOCUS173589</name>
</gene>
<dbReference type="InterPro" id="IPR029063">
    <property type="entry name" value="SAM-dependent_MTases_sf"/>
</dbReference>